<reference evidence="2 3" key="1">
    <citation type="submission" date="2017-09" db="EMBL/GenBank/DDBJ databases">
        <title>Depth-based differentiation of microbial function through sediment-hosted aquifers and enrichment of novel symbionts in the deep terrestrial subsurface.</title>
        <authorList>
            <person name="Probst A.J."/>
            <person name="Ladd B."/>
            <person name="Jarett J.K."/>
            <person name="Geller-Mcgrath D.E."/>
            <person name="Sieber C.M."/>
            <person name="Emerson J.B."/>
            <person name="Anantharaman K."/>
            <person name="Thomas B.C."/>
            <person name="Malmstrom R."/>
            <person name="Stieglmeier M."/>
            <person name="Klingl A."/>
            <person name="Woyke T."/>
            <person name="Ryan C.M."/>
            <person name="Banfield J.F."/>
        </authorList>
    </citation>
    <scope>NUCLEOTIDE SEQUENCE [LARGE SCALE GENOMIC DNA]</scope>
    <source>
        <strain evidence="2">CG23_combo_of_CG06-09_8_20_14_all_49_15</strain>
    </source>
</reference>
<evidence type="ECO:0000313" key="3">
    <source>
        <dbReference type="Proteomes" id="UP000230729"/>
    </source>
</evidence>
<accession>A0A2G9ZLL0</accession>
<sequence length="104" mass="11799">MKIELRKFGDILVSRPAGREAYLAMSAYLLKGVDENELIELDFQGVKVMAPSWADEVLTKIALKYKNLKLLNTENSSVRATLKTLEEFSDFKNLNYAGRNKKAN</sequence>
<evidence type="ECO:0000313" key="2">
    <source>
        <dbReference type="EMBL" id="PIP34057.1"/>
    </source>
</evidence>
<evidence type="ECO:0000259" key="1">
    <source>
        <dbReference type="Pfam" id="PF14213"/>
    </source>
</evidence>
<dbReference type="EMBL" id="PCSD01000023">
    <property type="protein sequence ID" value="PIP34057.1"/>
    <property type="molecule type" value="Genomic_DNA"/>
</dbReference>
<organism evidence="2 3">
    <name type="scientific">Candidatus Falkowbacteria bacterium CG23_combo_of_CG06-09_8_20_14_all_49_15</name>
    <dbReference type="NCBI Taxonomy" id="1974572"/>
    <lineage>
        <taxon>Bacteria</taxon>
        <taxon>Candidatus Falkowiibacteriota</taxon>
    </lineage>
</organism>
<proteinExistence type="predicted"/>
<gene>
    <name evidence="2" type="ORF">COX22_01015</name>
</gene>
<dbReference type="AlphaFoldDB" id="A0A2G9ZLL0"/>
<name>A0A2G9ZLL0_9BACT</name>
<dbReference type="Pfam" id="PF14213">
    <property type="entry name" value="DUF4325"/>
    <property type="match status" value="1"/>
</dbReference>
<feature type="domain" description="DUF4325" evidence="1">
    <location>
        <begin position="30"/>
        <end position="75"/>
    </location>
</feature>
<dbReference type="InterPro" id="IPR025474">
    <property type="entry name" value="DUF4325"/>
</dbReference>
<dbReference type="Proteomes" id="UP000230729">
    <property type="component" value="Unassembled WGS sequence"/>
</dbReference>
<protein>
    <submittedName>
        <fullName evidence="2">DUF4325 domain-containing protein</fullName>
    </submittedName>
</protein>
<comment type="caution">
    <text evidence="2">The sequence shown here is derived from an EMBL/GenBank/DDBJ whole genome shotgun (WGS) entry which is preliminary data.</text>
</comment>